<feature type="domain" description="Glycosyltransferase subfamily 4-like N-terminal" evidence="2">
    <location>
        <begin position="56"/>
        <end position="164"/>
    </location>
</feature>
<evidence type="ECO:0000259" key="1">
    <source>
        <dbReference type="Pfam" id="PF00534"/>
    </source>
</evidence>
<dbReference type="SUPFAM" id="SSF53756">
    <property type="entry name" value="UDP-Glycosyltransferase/glycogen phosphorylase"/>
    <property type="match status" value="1"/>
</dbReference>
<feature type="domain" description="Glycosyl transferase family 1" evidence="1">
    <location>
        <begin position="177"/>
        <end position="342"/>
    </location>
</feature>
<dbReference type="Gene3D" id="3.40.50.2000">
    <property type="entry name" value="Glycogen Phosphorylase B"/>
    <property type="match status" value="2"/>
</dbReference>
<dbReference type="Pfam" id="PF13439">
    <property type="entry name" value="Glyco_transf_4"/>
    <property type="match status" value="1"/>
</dbReference>
<organism evidence="3 4">
    <name type="scientific">Flammeovirga kamogawensis</name>
    <dbReference type="NCBI Taxonomy" id="373891"/>
    <lineage>
        <taxon>Bacteria</taxon>
        <taxon>Pseudomonadati</taxon>
        <taxon>Bacteroidota</taxon>
        <taxon>Cytophagia</taxon>
        <taxon>Cytophagales</taxon>
        <taxon>Flammeovirgaceae</taxon>
        <taxon>Flammeovirga</taxon>
    </lineage>
</organism>
<evidence type="ECO:0000313" key="3">
    <source>
        <dbReference type="EMBL" id="QWG08101.1"/>
    </source>
</evidence>
<reference evidence="3 4" key="1">
    <citation type="submission" date="2021-05" db="EMBL/GenBank/DDBJ databases">
        <title>Comparative genomic studies on the polysaccharide-degrading batcterial strains of the Flammeovirga genus.</title>
        <authorList>
            <person name="Zewei F."/>
            <person name="Zheng Z."/>
            <person name="Yu L."/>
            <person name="Ruyue G."/>
            <person name="Yanhong M."/>
            <person name="Yuanyuan C."/>
            <person name="Jingyan G."/>
            <person name="Wenjun H."/>
        </authorList>
    </citation>
    <scope>NUCLEOTIDE SEQUENCE [LARGE SCALE GENOMIC DNA]</scope>
    <source>
        <strain evidence="3 4">YS10</strain>
    </source>
</reference>
<dbReference type="Pfam" id="PF00534">
    <property type="entry name" value="Glycos_transf_1"/>
    <property type="match status" value="1"/>
</dbReference>
<dbReference type="Proteomes" id="UP000682802">
    <property type="component" value="Chromosome 1"/>
</dbReference>
<keyword evidence="4" id="KW-1185">Reference proteome</keyword>
<dbReference type="RefSeq" id="WP_144075480.1">
    <property type="nucleotide sequence ID" value="NZ_CP076128.1"/>
</dbReference>
<dbReference type="InterPro" id="IPR028098">
    <property type="entry name" value="Glyco_trans_4-like_N"/>
</dbReference>
<protein>
    <submittedName>
        <fullName evidence="3">Glycosyltransferase family 4 protein</fullName>
    </submittedName>
</protein>
<dbReference type="EMBL" id="CP076128">
    <property type="protein sequence ID" value="QWG08101.1"/>
    <property type="molecule type" value="Genomic_DNA"/>
</dbReference>
<evidence type="ECO:0000313" key="4">
    <source>
        <dbReference type="Proteomes" id="UP000682802"/>
    </source>
</evidence>
<accession>A0ABX8GWZ6</accession>
<evidence type="ECO:0000259" key="2">
    <source>
        <dbReference type="Pfam" id="PF13439"/>
    </source>
</evidence>
<sequence length="364" mass="42098">MILYIISDIDKAIAFELIAEKFSNDISFIILNKRKGYLDNYLLRNNVRCYSLTLMSKKDYPLLFLKILILLFRIRPKVVHTHLRDANFLGLVSAWLLRIRKRIYTRHSSTFNKDLYPKSVKYDKLCNYLATDVVAISQNVKEVLLEEGCSKEKINLIHHGFDLDAFTKVNEKDVTLLKKKYDIPHDSIVIGVIARYLKLKGHIYIIEAFKKLRQENPNFLLVLANTSGQDKNTIQNLLKSKLDEGSYVEIAFENNLFALYKCFDFYIHTPINKEIEAFGQTYVEALAAGIPSIFTLSGIAPEFIKDKQNALVVPFCDSDAIYNAMKNYLRNNKLQKTIITNGIIDVKAYFSLNLFFEKLNSLYE</sequence>
<dbReference type="InterPro" id="IPR001296">
    <property type="entry name" value="Glyco_trans_1"/>
</dbReference>
<name>A0ABX8GWZ6_9BACT</name>
<dbReference type="PANTHER" id="PTHR12526">
    <property type="entry name" value="GLYCOSYLTRANSFERASE"/>
    <property type="match status" value="1"/>
</dbReference>
<dbReference type="CDD" id="cd03801">
    <property type="entry name" value="GT4_PimA-like"/>
    <property type="match status" value="1"/>
</dbReference>
<proteinExistence type="predicted"/>
<gene>
    <name evidence="3" type="ORF">KM029_03955</name>
</gene>